<feature type="coiled-coil region" evidence="1">
    <location>
        <begin position="931"/>
        <end position="958"/>
    </location>
</feature>
<keyword evidence="1" id="KW-0175">Coiled coil</keyword>
<evidence type="ECO:0000256" key="1">
    <source>
        <dbReference type="SAM" id="Coils"/>
    </source>
</evidence>
<reference evidence="2" key="1">
    <citation type="journal article" date="2021" name="Proc. Natl. Acad. Sci. U.S.A.">
        <title>A Catalog of Tens of Thousands of Viruses from Human Metagenomes Reveals Hidden Associations with Chronic Diseases.</title>
        <authorList>
            <person name="Tisza M.J."/>
            <person name="Buck C.B."/>
        </authorList>
    </citation>
    <scope>NUCLEOTIDE SEQUENCE</scope>
    <source>
        <strain evidence="2">CtMkg9</strain>
    </source>
</reference>
<name>A0A8S5PEF6_9CAUD</name>
<evidence type="ECO:0000313" key="2">
    <source>
        <dbReference type="EMBL" id="DAE05454.1"/>
    </source>
</evidence>
<accession>A0A8S5PEF6</accession>
<organism evidence="2">
    <name type="scientific">Siphoviridae sp. ctMkg9</name>
    <dbReference type="NCBI Taxonomy" id="2825463"/>
    <lineage>
        <taxon>Viruses</taxon>
        <taxon>Duplodnaviria</taxon>
        <taxon>Heunggongvirae</taxon>
        <taxon>Uroviricota</taxon>
        <taxon>Caudoviricetes</taxon>
    </lineage>
</organism>
<dbReference type="EMBL" id="BK015410">
    <property type="protein sequence ID" value="DAE05454.1"/>
    <property type="molecule type" value="Genomic_DNA"/>
</dbReference>
<proteinExistence type="predicted"/>
<protein>
    <submittedName>
        <fullName evidence="2">Uncharacterized protein</fullName>
    </submittedName>
</protein>
<sequence>MINVNDDFKIDIRTHGRQFDVQLKANNIDIDNDNLNYLKPAFNTTLFKTVMHQIEIDSKVYVPNKTKITGKIGVKVNKKTYNYIDLNTYYVKSCERQEDTNSYRILAYTKMQEAMVDNELELTAKLTVRNYLLAVCQKLNWNTDNIPESFINSNKLIDPTLHIGIKYTYRDILDEIATITCSFLLFKGDNLYLIYPTETNQNIDESYLDEDNITIGAKYIINSLVFSRAEESDNIFRKDDTSIAINGLHEYRISDCQLLSTNDRSDYIDAMFNYLKTLGFYIFDVQSKGILFLEACDIFNFVLNEVTYKTILLNNEIELDDGLTEKLYTDEPEETETEYKYADSTDKRIDKVYILVDKQNKRITQLTKETTENTQKITKVEQDVNGITSKVSSVEQSVENITKIEGTAEGKNIYIDDTSAEPLIDIMLEGESQQAASPSPDNLSEIKNLEGENICPSLNTTRTINGVTFTKNKNGSITMNGTATAEAKYPINVNTTTNTRTVLLKANSKYRMLSSYESEKYTTQVFYLKNNVTTYSSSLIETVEETKAGMYIRVYKNAVLENVTIYPQITKGEEYKPYVPYNSLKFKDEGENLYNDNIDNYNKPIDYWICPVALEQGEIYKLSGKLKGTKMTGCVVAVVPYGNSYSEFKDVVYRYTALNASGVVSNRTITVDSSFTSPKLVIYANNKEIFKSLFENYEIQLNKGTVVRPYKPYQERKEYFPLSEGQKLYKGSYLANDGIQHKRNQVVLDGSDDEGWTLLNPDKNTYKLSNFINGNGNDNSFNYPILSNYFKSDTQANVFEGVKNTIQALGGNVNGLYISFGKDSDINRVSLLRTFLKAKYDAGTPVIVEYELAEEEIVPYTEDQKEAWEKLRHFTLFKGINNITSTANAKITYVRDNGLSDTYETKRNVKENYYTKSETDSQISQTADSIKESVKAINEQTQEKLATLELDNQSLEFATKRTGGNNLIRNSAMINDNNFWLAHAKYPYQESDTPPDNPAEGTYWYCTANSGSYIENQMYVYNSGWKESELSRKSLLSAQNYFAYTTSNEYWANGKNANENTLSGRVIKLDGRQDYTVSHIFNITEPITLNQNENKMAISYFIKNSIVQGNVCVGLMFLNEADFTEVEKPYSLYEPGIILTPDDLKDLTKIEQIIEIPKKSDFIPVVVSNTAPTDTTKNWLDTTIYLPKKYNSQTSQWEILDTKMSLYNESSREVWTYRYFYGFYYQTPIIYDTAEIKSCYVALTFYPAFAVYTGNVEPTPYKGLYWNNKTTNLVKRAKYDGTTFVEWETLDIPSSLLPTGASLGVELFDYIVPIKGFVEIADLKLEYNTMCTQWTQFPGEVYGKNYKMDEKGFWIQANQNTMFIDEDEILATYKGINIFQINKDLAYFYKIQATESIEIGNYFLKTQQINSKNMLLLY</sequence>